<reference evidence="2" key="1">
    <citation type="journal article" date="2023" name="Science">
        <title>Genome structures resolve the early diversification of teleost fishes.</title>
        <authorList>
            <person name="Parey E."/>
            <person name="Louis A."/>
            <person name="Montfort J."/>
            <person name="Bouchez O."/>
            <person name="Roques C."/>
            <person name="Iampietro C."/>
            <person name="Lluch J."/>
            <person name="Castinel A."/>
            <person name="Donnadieu C."/>
            <person name="Desvignes T."/>
            <person name="Floi Bucao C."/>
            <person name="Jouanno E."/>
            <person name="Wen M."/>
            <person name="Mejri S."/>
            <person name="Dirks R."/>
            <person name="Jansen H."/>
            <person name="Henkel C."/>
            <person name="Chen W.J."/>
            <person name="Zahm M."/>
            <person name="Cabau C."/>
            <person name="Klopp C."/>
            <person name="Thompson A.W."/>
            <person name="Robinson-Rechavi M."/>
            <person name="Braasch I."/>
            <person name="Lecointre G."/>
            <person name="Bobe J."/>
            <person name="Postlethwait J.H."/>
            <person name="Berthelot C."/>
            <person name="Roest Crollius H."/>
            <person name="Guiguen Y."/>
        </authorList>
    </citation>
    <scope>NUCLEOTIDE SEQUENCE</scope>
    <source>
        <strain evidence="2">NC1722</strain>
    </source>
</reference>
<name>A0AAD7RJH9_9TELE</name>
<sequence>MSPSTHFQALFTLHSSEHEAGLLPTTPPQSADVFPPEGRVLLRIHRSRAQNDRAEVRCASLSGGPSPQCPESLLRREVYQRRCKEADLSSPARRGWPKPSHQCCGKNPFPPKSSRCLPFTCCLGPHPTASDLWGCYCCTARCGTRALSPLPVASRSFGGVFYDAGPERAVTGQGAELPPCSAPILSQPEAPDSVNYGLSWPGALTDRNATGRPSELIHGRMPLADTKELTVLIGEMWRETEAGYGEKSKLRALTRNGDKLRVTRPGTTDPPLPLFSASRNPSARSNYASLALTPSTCATRQPWLPQGAARTRRGRDHSPARSGAAPATARLTSPSAVAGCKAIASVNIRPRQESRASQKEPAPRIKGRSVAFPGAFTVGLRGPAPRLWGPSRHTQDRVRRVQRSLLMF</sequence>
<proteinExistence type="predicted"/>
<evidence type="ECO:0000256" key="1">
    <source>
        <dbReference type="SAM" id="MobiDB-lite"/>
    </source>
</evidence>
<protein>
    <submittedName>
        <fullName evidence="2">Uncharacterized protein</fullName>
    </submittedName>
</protein>
<feature type="region of interest" description="Disordered" evidence="1">
    <location>
        <begin position="260"/>
        <end position="280"/>
    </location>
</feature>
<feature type="region of interest" description="Disordered" evidence="1">
    <location>
        <begin position="298"/>
        <end position="334"/>
    </location>
</feature>
<keyword evidence="3" id="KW-1185">Reference proteome</keyword>
<dbReference type="AlphaFoldDB" id="A0AAD7RJH9"/>
<evidence type="ECO:0000313" key="3">
    <source>
        <dbReference type="Proteomes" id="UP001221898"/>
    </source>
</evidence>
<dbReference type="Proteomes" id="UP001221898">
    <property type="component" value="Unassembled WGS sequence"/>
</dbReference>
<comment type="caution">
    <text evidence="2">The sequence shown here is derived from an EMBL/GenBank/DDBJ whole genome shotgun (WGS) entry which is preliminary data.</text>
</comment>
<dbReference type="EMBL" id="JAINUG010000255">
    <property type="protein sequence ID" value="KAJ8385262.1"/>
    <property type="molecule type" value="Genomic_DNA"/>
</dbReference>
<accession>A0AAD7RJH9</accession>
<gene>
    <name evidence="2" type="ORF">AAFF_G00191390</name>
</gene>
<organism evidence="2 3">
    <name type="scientific">Aldrovandia affinis</name>
    <dbReference type="NCBI Taxonomy" id="143900"/>
    <lineage>
        <taxon>Eukaryota</taxon>
        <taxon>Metazoa</taxon>
        <taxon>Chordata</taxon>
        <taxon>Craniata</taxon>
        <taxon>Vertebrata</taxon>
        <taxon>Euteleostomi</taxon>
        <taxon>Actinopterygii</taxon>
        <taxon>Neopterygii</taxon>
        <taxon>Teleostei</taxon>
        <taxon>Notacanthiformes</taxon>
        <taxon>Halosauridae</taxon>
        <taxon>Aldrovandia</taxon>
    </lineage>
</organism>
<evidence type="ECO:0000313" key="2">
    <source>
        <dbReference type="EMBL" id="KAJ8385262.1"/>
    </source>
</evidence>